<evidence type="ECO:0000313" key="1">
    <source>
        <dbReference type="EMBL" id="KDQ19225.1"/>
    </source>
</evidence>
<sequence length="412" mass="46575">MRQALAPTLFRHPILSNIRFLCKQINIYRYVTSCLRLYDGIGSLIRYRYTSTLFQVILDAGAALIARCILPNHAAPRLALAVSPRPFSHAILPCDKNTSARRPISFESTITTGTALLLPRQPRIPTCFARRRRRAHRSPRVRSSLYNAPISPHVLSPAHTSTSSRRRRFLAICVEACNIDSCLLASVCQTRQRCAHSLPFIWRIINVDLSVSLLAARRAKYRLDMWSRSLCVPLALPRPLYLCSSPTKARPASVHMLQILRFFRRRASINLFLPEIAGQIFLDCVEASNVDPCALASVCRVWRRTAHSLPSLWRKLNLDIAAGTLASRKVRYRLELWNRPPSAFLAPLQIRVFCSAHTSTFDHGTIDTINAFADALWEHGHYWESLSFASTPQMRTFSSTPALAFGPRSFVT</sequence>
<evidence type="ECO:0000313" key="2">
    <source>
        <dbReference type="Proteomes" id="UP000027195"/>
    </source>
</evidence>
<dbReference type="SUPFAM" id="SSF81383">
    <property type="entry name" value="F-box domain"/>
    <property type="match status" value="1"/>
</dbReference>
<accession>A0A067MX02</accession>
<keyword evidence="2" id="KW-1185">Reference proteome</keyword>
<proteinExistence type="predicted"/>
<dbReference type="OrthoDB" id="3365698at2759"/>
<reference evidence="2" key="1">
    <citation type="journal article" date="2014" name="Proc. Natl. Acad. Sci. U.S.A.">
        <title>Extensive sampling of basidiomycete genomes demonstrates inadequacy of the white-rot/brown-rot paradigm for wood decay fungi.</title>
        <authorList>
            <person name="Riley R."/>
            <person name="Salamov A.A."/>
            <person name="Brown D.W."/>
            <person name="Nagy L.G."/>
            <person name="Floudas D."/>
            <person name="Held B.W."/>
            <person name="Levasseur A."/>
            <person name="Lombard V."/>
            <person name="Morin E."/>
            <person name="Otillar R."/>
            <person name="Lindquist E.A."/>
            <person name="Sun H."/>
            <person name="LaButti K.M."/>
            <person name="Schmutz J."/>
            <person name="Jabbour D."/>
            <person name="Luo H."/>
            <person name="Baker S.E."/>
            <person name="Pisabarro A.G."/>
            <person name="Walton J.D."/>
            <person name="Blanchette R.A."/>
            <person name="Henrissat B."/>
            <person name="Martin F."/>
            <person name="Cullen D."/>
            <person name="Hibbett D.S."/>
            <person name="Grigoriev I.V."/>
        </authorList>
    </citation>
    <scope>NUCLEOTIDE SEQUENCE [LARGE SCALE GENOMIC DNA]</scope>
    <source>
        <strain evidence="2">FD-172 SS1</strain>
    </source>
</reference>
<dbReference type="InterPro" id="IPR036047">
    <property type="entry name" value="F-box-like_dom_sf"/>
</dbReference>
<dbReference type="EMBL" id="KL198019">
    <property type="protein sequence ID" value="KDQ19225.1"/>
    <property type="molecule type" value="Genomic_DNA"/>
</dbReference>
<dbReference type="Proteomes" id="UP000027195">
    <property type="component" value="Unassembled WGS sequence"/>
</dbReference>
<name>A0A067MX02_BOTB1</name>
<dbReference type="HOGENOM" id="CLU_667288_0_0_1"/>
<gene>
    <name evidence="1" type="ORF">BOTBODRAFT_433078</name>
</gene>
<protein>
    <submittedName>
        <fullName evidence="1">Uncharacterized protein</fullName>
    </submittedName>
</protein>
<organism evidence="1 2">
    <name type="scientific">Botryobasidium botryosum (strain FD-172 SS1)</name>
    <dbReference type="NCBI Taxonomy" id="930990"/>
    <lineage>
        <taxon>Eukaryota</taxon>
        <taxon>Fungi</taxon>
        <taxon>Dikarya</taxon>
        <taxon>Basidiomycota</taxon>
        <taxon>Agaricomycotina</taxon>
        <taxon>Agaricomycetes</taxon>
        <taxon>Cantharellales</taxon>
        <taxon>Botryobasidiaceae</taxon>
        <taxon>Botryobasidium</taxon>
    </lineage>
</organism>
<dbReference type="AlphaFoldDB" id="A0A067MX02"/>
<dbReference type="InParanoid" id="A0A067MX02"/>